<dbReference type="InterPro" id="IPR000160">
    <property type="entry name" value="GGDEF_dom"/>
</dbReference>
<accession>A0A420W6L7</accession>
<dbReference type="GO" id="GO:1902201">
    <property type="term" value="P:negative regulation of bacterial-type flagellum-dependent cell motility"/>
    <property type="evidence" value="ECO:0007669"/>
    <property type="project" value="TreeGrafter"/>
</dbReference>
<comment type="caution">
    <text evidence="4">The sequence shown here is derived from an EMBL/GenBank/DDBJ whole genome shotgun (WGS) entry which is preliminary data.</text>
</comment>
<dbReference type="AlphaFoldDB" id="A0A420W6L7"/>
<dbReference type="PANTHER" id="PTHR45138">
    <property type="entry name" value="REGULATORY COMPONENTS OF SENSORY TRANSDUCTION SYSTEM"/>
    <property type="match status" value="1"/>
</dbReference>
<organism evidence="4 5">
    <name type="scientific">Thermovibrio guaymasensis</name>
    <dbReference type="NCBI Taxonomy" id="240167"/>
    <lineage>
        <taxon>Bacteria</taxon>
        <taxon>Pseudomonadati</taxon>
        <taxon>Aquificota</taxon>
        <taxon>Aquificia</taxon>
        <taxon>Desulfurobacteriales</taxon>
        <taxon>Desulfurobacteriaceae</taxon>
        <taxon>Thermovibrio</taxon>
    </lineage>
</organism>
<dbReference type="CDD" id="cd01949">
    <property type="entry name" value="GGDEF"/>
    <property type="match status" value="1"/>
</dbReference>
<dbReference type="InterPro" id="IPR029787">
    <property type="entry name" value="Nucleotide_cyclase"/>
</dbReference>
<keyword evidence="2" id="KW-0175">Coiled coil</keyword>
<dbReference type="Gene3D" id="3.30.70.270">
    <property type="match status" value="1"/>
</dbReference>
<dbReference type="InterPro" id="IPR043128">
    <property type="entry name" value="Rev_trsase/Diguanyl_cyclase"/>
</dbReference>
<name>A0A420W6L7_9BACT</name>
<evidence type="ECO:0000259" key="3">
    <source>
        <dbReference type="PROSITE" id="PS50887"/>
    </source>
</evidence>
<proteinExistence type="predicted"/>
<evidence type="ECO:0000256" key="1">
    <source>
        <dbReference type="ARBA" id="ARBA00012528"/>
    </source>
</evidence>
<evidence type="ECO:0000313" key="5">
    <source>
        <dbReference type="Proteomes" id="UP000280881"/>
    </source>
</evidence>
<dbReference type="SUPFAM" id="SSF55073">
    <property type="entry name" value="Nucleotide cyclase"/>
    <property type="match status" value="1"/>
</dbReference>
<sequence length="223" mass="26486">MTRDRVLLQLLRNLLEEITEKYNSLLQLKEKQAKEFFNLATKDPLTSLYNRYFFFDFLKASILRIQREEEFGKKIALVFIDIDNFKQVNDLFGHEKGDILLKEIAEFFKREIRKSDIIARFGGDEFVVLFEGVDITKESIKERFERIRKKFNDYFKEYQVSFSYGIALFPDELPNWEDKSISDIQKYLIKLADDRMYKDKLLRREKISGGRDGALSSNRGGSR</sequence>
<dbReference type="Pfam" id="PF00990">
    <property type="entry name" value="GGDEF"/>
    <property type="match status" value="1"/>
</dbReference>
<dbReference type="OrthoDB" id="9783388at2"/>
<dbReference type="PANTHER" id="PTHR45138:SF6">
    <property type="entry name" value="DIGUANYLATE CYCLASE DGCN"/>
    <property type="match status" value="1"/>
</dbReference>
<evidence type="ECO:0000256" key="2">
    <source>
        <dbReference type="SAM" id="Coils"/>
    </source>
</evidence>
<feature type="domain" description="GGDEF" evidence="3">
    <location>
        <begin position="73"/>
        <end position="212"/>
    </location>
</feature>
<dbReference type="EMBL" id="RBIE01000002">
    <property type="protein sequence ID" value="RKQ61725.1"/>
    <property type="molecule type" value="Genomic_DNA"/>
</dbReference>
<dbReference type="GO" id="GO:0052621">
    <property type="term" value="F:diguanylate cyclase activity"/>
    <property type="evidence" value="ECO:0007669"/>
    <property type="project" value="UniProtKB-EC"/>
</dbReference>
<dbReference type="EC" id="2.7.7.65" evidence="1"/>
<gene>
    <name evidence="4" type="ORF">C7457_1170</name>
</gene>
<dbReference type="InterPro" id="IPR050469">
    <property type="entry name" value="Diguanylate_Cyclase"/>
</dbReference>
<dbReference type="SMART" id="SM00267">
    <property type="entry name" value="GGDEF"/>
    <property type="match status" value="1"/>
</dbReference>
<dbReference type="GO" id="GO:0043709">
    <property type="term" value="P:cell adhesion involved in single-species biofilm formation"/>
    <property type="evidence" value="ECO:0007669"/>
    <property type="project" value="TreeGrafter"/>
</dbReference>
<reference evidence="4 5" key="1">
    <citation type="submission" date="2018-10" db="EMBL/GenBank/DDBJ databases">
        <title>Genomic Encyclopedia of Type Strains, Phase IV (KMG-IV): sequencing the most valuable type-strain genomes for metagenomic binning, comparative biology and taxonomic classification.</title>
        <authorList>
            <person name="Goeker M."/>
        </authorList>
    </citation>
    <scope>NUCLEOTIDE SEQUENCE [LARGE SCALE GENOMIC DNA]</scope>
    <source>
        <strain evidence="4 5">DSM 15521</strain>
    </source>
</reference>
<evidence type="ECO:0000313" key="4">
    <source>
        <dbReference type="EMBL" id="RKQ61725.1"/>
    </source>
</evidence>
<dbReference type="Proteomes" id="UP000280881">
    <property type="component" value="Unassembled WGS sequence"/>
</dbReference>
<feature type="coiled-coil region" evidence="2">
    <location>
        <begin position="8"/>
        <end position="35"/>
    </location>
</feature>
<protein>
    <recommendedName>
        <fullName evidence="1">diguanylate cyclase</fullName>
        <ecNumber evidence="1">2.7.7.65</ecNumber>
    </recommendedName>
</protein>
<dbReference type="RefSeq" id="WP_121171011.1">
    <property type="nucleotide sequence ID" value="NZ_RBIE01000002.1"/>
</dbReference>
<dbReference type="PROSITE" id="PS50887">
    <property type="entry name" value="GGDEF"/>
    <property type="match status" value="1"/>
</dbReference>
<dbReference type="GO" id="GO:0005886">
    <property type="term" value="C:plasma membrane"/>
    <property type="evidence" value="ECO:0007669"/>
    <property type="project" value="TreeGrafter"/>
</dbReference>
<keyword evidence="5" id="KW-1185">Reference proteome</keyword>
<dbReference type="NCBIfam" id="TIGR00254">
    <property type="entry name" value="GGDEF"/>
    <property type="match status" value="1"/>
</dbReference>